<protein>
    <submittedName>
        <fullName evidence="1">Uncharacterized protein</fullName>
    </submittedName>
</protein>
<proteinExistence type="predicted"/>
<dbReference type="Proteomes" id="UP000030421">
    <property type="component" value="Unassembled WGS sequence"/>
</dbReference>
<dbReference type="EMBL" id="JRWR01000014">
    <property type="protein sequence ID" value="KHD23681.1"/>
    <property type="molecule type" value="Genomic_DNA"/>
</dbReference>
<comment type="caution">
    <text evidence="1">The sequence shown here is derived from an EMBL/GenBank/DDBJ whole genome shotgun (WGS) entry which is preliminary data.</text>
</comment>
<evidence type="ECO:0000313" key="2">
    <source>
        <dbReference type="Proteomes" id="UP000030421"/>
    </source>
</evidence>
<accession>A0ACC4NT30</accession>
<reference evidence="1" key="1">
    <citation type="submission" date="2014-10" db="EMBL/GenBank/DDBJ databases">
        <title>Genome sequencing of Vibrio caribbeanicus T14.</title>
        <authorList>
            <person name="Chan K.-G."/>
            <person name="Mohamad N.I."/>
        </authorList>
    </citation>
    <scope>NUCLEOTIDE SEQUENCE</scope>
    <source>
        <strain evidence="1">T14</strain>
    </source>
</reference>
<organism evidence="1 2">
    <name type="scientific">Vibrio caribbeanicus</name>
    <dbReference type="NCBI Taxonomy" id="701175"/>
    <lineage>
        <taxon>Bacteria</taxon>
        <taxon>Pseudomonadati</taxon>
        <taxon>Pseudomonadota</taxon>
        <taxon>Gammaproteobacteria</taxon>
        <taxon>Vibrionales</taxon>
        <taxon>Vibrionaceae</taxon>
        <taxon>Vibrio</taxon>
    </lineage>
</organism>
<gene>
    <name evidence="1" type="ORF">NM09_17280</name>
</gene>
<evidence type="ECO:0000313" key="1">
    <source>
        <dbReference type="EMBL" id="KHD23681.1"/>
    </source>
</evidence>
<name>A0ACC4NT30_9VIBR</name>
<sequence length="59" mass="6784">MINRLLLIFGMVCGVTIMLVLLYILMADFYAVLFLTRNELEISRIYALMPLLASITLLF</sequence>
<keyword evidence="2" id="KW-1185">Reference proteome</keyword>